<evidence type="ECO:0000256" key="1">
    <source>
        <dbReference type="SAM" id="MobiDB-lite"/>
    </source>
</evidence>
<dbReference type="OrthoDB" id="3786035at2759"/>
<comment type="caution">
    <text evidence="2">The sequence shown here is derived from an EMBL/GenBank/DDBJ whole genome shotgun (WGS) entry which is preliminary data.</text>
</comment>
<keyword evidence="3" id="KW-1185">Reference proteome</keyword>
<accession>A0A9P9D302</accession>
<evidence type="ECO:0000313" key="2">
    <source>
        <dbReference type="EMBL" id="KAH7111756.1"/>
    </source>
</evidence>
<organism evidence="2 3">
    <name type="scientific">Dendryphion nanum</name>
    <dbReference type="NCBI Taxonomy" id="256645"/>
    <lineage>
        <taxon>Eukaryota</taxon>
        <taxon>Fungi</taxon>
        <taxon>Dikarya</taxon>
        <taxon>Ascomycota</taxon>
        <taxon>Pezizomycotina</taxon>
        <taxon>Dothideomycetes</taxon>
        <taxon>Pleosporomycetidae</taxon>
        <taxon>Pleosporales</taxon>
        <taxon>Torulaceae</taxon>
        <taxon>Dendryphion</taxon>
    </lineage>
</organism>
<dbReference type="Proteomes" id="UP000700596">
    <property type="component" value="Unassembled WGS sequence"/>
</dbReference>
<protein>
    <submittedName>
        <fullName evidence="2">Uncharacterized protein</fullName>
    </submittedName>
</protein>
<name>A0A9P9D302_9PLEO</name>
<evidence type="ECO:0000313" key="3">
    <source>
        <dbReference type="Proteomes" id="UP000700596"/>
    </source>
</evidence>
<reference evidence="2" key="1">
    <citation type="journal article" date="2021" name="Nat. Commun.">
        <title>Genetic determinants of endophytism in the Arabidopsis root mycobiome.</title>
        <authorList>
            <person name="Mesny F."/>
            <person name="Miyauchi S."/>
            <person name="Thiergart T."/>
            <person name="Pickel B."/>
            <person name="Atanasova L."/>
            <person name="Karlsson M."/>
            <person name="Huettel B."/>
            <person name="Barry K.W."/>
            <person name="Haridas S."/>
            <person name="Chen C."/>
            <person name="Bauer D."/>
            <person name="Andreopoulos W."/>
            <person name="Pangilinan J."/>
            <person name="LaButti K."/>
            <person name="Riley R."/>
            <person name="Lipzen A."/>
            <person name="Clum A."/>
            <person name="Drula E."/>
            <person name="Henrissat B."/>
            <person name="Kohler A."/>
            <person name="Grigoriev I.V."/>
            <person name="Martin F.M."/>
            <person name="Hacquard S."/>
        </authorList>
    </citation>
    <scope>NUCLEOTIDE SEQUENCE</scope>
    <source>
        <strain evidence="2">MPI-CAGE-CH-0243</strain>
    </source>
</reference>
<feature type="region of interest" description="Disordered" evidence="1">
    <location>
        <begin position="89"/>
        <end position="112"/>
    </location>
</feature>
<gene>
    <name evidence="2" type="ORF">B0J11DRAFT_189615</name>
</gene>
<dbReference type="EMBL" id="JAGMWT010000023">
    <property type="protein sequence ID" value="KAH7111756.1"/>
    <property type="molecule type" value="Genomic_DNA"/>
</dbReference>
<dbReference type="AlphaFoldDB" id="A0A9P9D302"/>
<sequence length="144" mass="16466">MTNNKAIKRPNRQVTRRLDGLASKLLQYGELDGIEVVFVARNTKRDETYSYLSSRGINWVGRIEKMRSHPKAKNDFPEQVRERLGKLAKSTRGVQNKKSKKPRAVASEPEETTLVSPTCMASFPAFPEFNSTILRRKLKDDTEI</sequence>
<proteinExistence type="predicted"/>